<feature type="region of interest" description="Disordered" evidence="2">
    <location>
        <begin position="1"/>
        <end position="20"/>
    </location>
</feature>
<sequence>MDSDRNHHKGSAKSTSTVRKLQQRTTTIALSILVAVSFGVVGLQMLSASSKTSESHPRMNGTKALTILAQEKEQNQAGVATNLSGAWNSQQNDAETVRELNKIQARKIKDLKRELNNANVKLHKIKSELFTKGDPSDRARLAEVCQTLTEKERCNEEFQKKISELESERDLRNQKITRMEQTIDALAMMTDTQRDTKEKAIFNLQSQIERLEEDAKRERNELKKTLAELEETNHKLKENLADKAAAVKTLEEEISWQYGLMKEKDKDLQSQSKLYTLSENQLQKEINHLGESLELEMLKNQSLAAELEIALAKEKAQEQYTRSLESQLDKNKNLSEKEKNQWNQNMVNFAKEYLELQSILDVYTHSHDHLTSKQTKLATLVKEEKSKVESLKEELDTALAAADAEQQKGLCIEEELHATAHKILEMEDELKKKQVDIESKQQELDTLTYSNASLRDQLHARIDQLTTLLEESQKEVRRKEASVRDLAINLELERTRTQEFNDRQLQQSEQINAMEKDLKTHQEEVNRLQDKVLALTSEYEQEKQHSNELQASLSDYESIYNDYDKLQKTFDENIDLLQAKLDKATTDLNNEQKKIQEASKLISSLNDELAQKEDKIEKLHSSLASQENQVDALIAQLEEERNHSNFLEDRVYSIEETGPSSLQIKEMQQTIAQLSKKVELERHRTLAYEKANKNQIGHTKFLEEKLENFSAQIAELQKQVDKKDQLISEMRLKKENQPEIADNSGRSVSYQHTVQEGENLGIISTYYYGTPNRWIDIYNANRKAILDQNKLEPGIVITIP</sequence>
<accession>D6YW05</accession>
<feature type="transmembrane region" description="Helical" evidence="3">
    <location>
        <begin position="28"/>
        <end position="46"/>
    </location>
</feature>
<dbReference type="KEGG" id="wch:wcw_0956"/>
<evidence type="ECO:0000256" key="3">
    <source>
        <dbReference type="SAM" id="Phobius"/>
    </source>
</evidence>
<feature type="domain" description="LysM" evidence="4">
    <location>
        <begin position="750"/>
        <end position="799"/>
    </location>
</feature>
<evidence type="ECO:0000313" key="5">
    <source>
        <dbReference type="EMBL" id="ADI38316.1"/>
    </source>
</evidence>
<feature type="coiled-coil region" evidence="1">
    <location>
        <begin position="94"/>
        <end position="253"/>
    </location>
</feature>
<dbReference type="InterPro" id="IPR018392">
    <property type="entry name" value="LysM"/>
</dbReference>
<dbReference type="STRING" id="716544.wcw_0956"/>
<dbReference type="HOGENOM" id="CLU_351573_0_0_0"/>
<keyword evidence="6" id="KW-1185">Reference proteome</keyword>
<keyword evidence="3" id="KW-0472">Membrane</keyword>
<evidence type="ECO:0000313" key="6">
    <source>
        <dbReference type="Proteomes" id="UP000001505"/>
    </source>
</evidence>
<dbReference type="eggNOG" id="COG1652">
    <property type="taxonomic scope" value="Bacteria"/>
</dbReference>
<dbReference type="Proteomes" id="UP000001505">
    <property type="component" value="Chromosome"/>
</dbReference>
<feature type="coiled-coil region" evidence="1">
    <location>
        <begin position="295"/>
        <end position="337"/>
    </location>
</feature>
<evidence type="ECO:0000256" key="1">
    <source>
        <dbReference type="SAM" id="Coils"/>
    </source>
</evidence>
<keyword evidence="3" id="KW-1133">Transmembrane helix</keyword>
<feature type="compositionally biased region" description="Basic residues" evidence="2">
    <location>
        <begin position="1"/>
        <end position="11"/>
    </location>
</feature>
<dbReference type="AlphaFoldDB" id="D6YW05"/>
<dbReference type="Gene3D" id="1.10.287.1490">
    <property type="match status" value="1"/>
</dbReference>
<dbReference type="InterPro" id="IPR036779">
    <property type="entry name" value="LysM_dom_sf"/>
</dbReference>
<feature type="coiled-coil region" evidence="1">
    <location>
        <begin position="574"/>
        <end position="733"/>
    </location>
</feature>
<dbReference type="PROSITE" id="PS51782">
    <property type="entry name" value="LYSM"/>
    <property type="match status" value="1"/>
</dbReference>
<dbReference type="eggNOG" id="COG1196">
    <property type="taxonomic scope" value="Bacteria"/>
</dbReference>
<feature type="coiled-coil region" evidence="1">
    <location>
        <begin position="381"/>
        <end position="545"/>
    </location>
</feature>
<dbReference type="OrthoDB" id="9798935at2"/>
<evidence type="ECO:0000259" key="4">
    <source>
        <dbReference type="PROSITE" id="PS51782"/>
    </source>
</evidence>
<reference evidence="5 6" key="1">
    <citation type="journal article" date="2010" name="PLoS ONE">
        <title>The Waddlia genome: a window into chlamydial biology.</title>
        <authorList>
            <person name="Bertelli C."/>
            <person name="Collyn F."/>
            <person name="Croxatto A."/>
            <person name="Ruckert C."/>
            <person name="Polkinghorne A."/>
            <person name="Kebbi-Beghdadi C."/>
            <person name="Goesmann A."/>
            <person name="Vaughan L."/>
            <person name="Greub G."/>
        </authorList>
    </citation>
    <scope>NUCLEOTIDE SEQUENCE [LARGE SCALE GENOMIC DNA]</scope>
    <source>
        <strain evidence="6">ATCC VR-1470 / WSU 86-1044</strain>
    </source>
</reference>
<dbReference type="EMBL" id="CP001928">
    <property type="protein sequence ID" value="ADI38316.1"/>
    <property type="molecule type" value="Genomic_DNA"/>
</dbReference>
<keyword evidence="3" id="KW-0812">Transmembrane</keyword>
<dbReference type="RefSeq" id="WP_013182030.1">
    <property type="nucleotide sequence ID" value="NC_014225.1"/>
</dbReference>
<keyword evidence="1" id="KW-0175">Coiled coil</keyword>
<proteinExistence type="predicted"/>
<name>D6YW05_WADCW</name>
<organism evidence="5 6">
    <name type="scientific">Waddlia chondrophila (strain ATCC VR-1470 / WSU 86-1044)</name>
    <dbReference type="NCBI Taxonomy" id="716544"/>
    <lineage>
        <taxon>Bacteria</taxon>
        <taxon>Pseudomonadati</taxon>
        <taxon>Chlamydiota</taxon>
        <taxon>Chlamydiia</taxon>
        <taxon>Parachlamydiales</taxon>
        <taxon>Waddliaceae</taxon>
        <taxon>Waddlia</taxon>
    </lineage>
</organism>
<evidence type="ECO:0000256" key="2">
    <source>
        <dbReference type="SAM" id="MobiDB-lite"/>
    </source>
</evidence>
<gene>
    <name evidence="5" type="ordered locus">wcw_0956</name>
</gene>
<dbReference type="Gene3D" id="3.10.350.10">
    <property type="entry name" value="LysM domain"/>
    <property type="match status" value="1"/>
</dbReference>
<protein>
    <recommendedName>
        <fullName evidence="4">LysM domain-containing protein</fullName>
    </recommendedName>
</protein>